<sequence length="801" mass="92595">MAYTKMSGDLNSMQNTSGSDEFIDTLKSLSVSQSLDTHGDVIEQLHTQLKRAVPNGFKENKAFAFTIIDNLYRIIPIFDRILSNNNENDNDFIQTKKFLATLVDSFNSVCFFEVLSLFRDNLSHLKTIFQTYISLFKETYFIENDKYDSLITCIVPVVGFSSILTPTTEDEIPEGLLSYLLTFVKSYWKCQHRELVIKAVFGLIKIFSKQPTLVPLIIRTGWPQTCIQFLTESHTEKDPQSSYTIDYYICLIIQKLARHPNGVQVLNQLNCIKVLEESKERMKKNHTELQYKCLHFLQCMIYVLLTEADNIKHTTMLCDNQMCQTLKDLVTHTIEAANNEYLFHHCFHVSEMLTVLCKVFLNDDVLTKCMNDNNQLFDCLSQLLIRFVNITSDANHIHQPTDNETLLTLTNLLWSISFHQCYHEKFQANSILMHTITNLTTSSSVNVSRQTMSIPRDLISLKKAAEGILWNLKSLSSSPRPTLNQQTEQRPLVMISYSHSDTTFCRELVENLSAHVPVWVDYKQARDAVAHSDDLWEEIARAMEMASVIVLIISKEYYDSKSCRQELSYASDTLKKRIVPIYAPNQLYRASGWLGIRIAGQKYIHFGRKPFDDAVKELASMVDTDQKPLVISSPPQHSQPQLPPPTPLCSSQSAPCSSRSVSCSSSKTMTNKVITKEENKLMILNDWTAKDIRKWFDENHIHANLITLYADQFQNGTSLIIYARHLKLFYRYEYIRIFTKYYKLFHGKRLDTFDFITFVDALYRLRNEYDPNSNIEDNYEKHSEHQLLRKMKGANEGLTWL</sequence>
<dbReference type="SUPFAM" id="SSF48371">
    <property type="entry name" value="ARM repeat"/>
    <property type="match status" value="1"/>
</dbReference>
<evidence type="ECO:0000259" key="2">
    <source>
        <dbReference type="PROSITE" id="PS50104"/>
    </source>
</evidence>
<dbReference type="Pfam" id="PF13676">
    <property type="entry name" value="TIR_2"/>
    <property type="match status" value="1"/>
</dbReference>
<dbReference type="Proteomes" id="UP000663844">
    <property type="component" value="Unassembled WGS sequence"/>
</dbReference>
<dbReference type="SUPFAM" id="SSF52200">
    <property type="entry name" value="Toll/Interleukin receptor TIR domain"/>
    <property type="match status" value="1"/>
</dbReference>
<dbReference type="InterPro" id="IPR011989">
    <property type="entry name" value="ARM-like"/>
</dbReference>
<dbReference type="EMBL" id="CAJNOG010000204">
    <property type="protein sequence ID" value="CAF1072492.1"/>
    <property type="molecule type" value="Genomic_DNA"/>
</dbReference>
<gene>
    <name evidence="3" type="ORF">JYZ213_LOCUS19841</name>
    <name evidence="4" type="ORF">OXD698_LOCUS15569</name>
</gene>
<dbReference type="InterPro" id="IPR035897">
    <property type="entry name" value="Toll_tir_struct_dom_sf"/>
</dbReference>
<evidence type="ECO:0000313" key="5">
    <source>
        <dbReference type="Proteomes" id="UP000663845"/>
    </source>
</evidence>
<comment type="caution">
    <text evidence="3">The sequence shown here is derived from an EMBL/GenBank/DDBJ whole genome shotgun (WGS) entry which is preliminary data.</text>
</comment>
<feature type="domain" description="TIR" evidence="2">
    <location>
        <begin position="489"/>
        <end position="622"/>
    </location>
</feature>
<dbReference type="PANTHER" id="PTHR46270:SF2">
    <property type="entry name" value="TIR DOMAIN-CONTAINING PROTEIN"/>
    <property type="match status" value="1"/>
</dbReference>
<dbReference type="EMBL" id="CAJOAZ010001031">
    <property type="protein sequence ID" value="CAF3753076.1"/>
    <property type="molecule type" value="Genomic_DNA"/>
</dbReference>
<name>A0A814LYE9_9BILA</name>
<accession>A0A814LYE9</accession>
<dbReference type="InterPro" id="IPR000157">
    <property type="entry name" value="TIR_dom"/>
</dbReference>
<dbReference type="PANTHER" id="PTHR46270">
    <property type="entry name" value="ARMADILLO-TYPE FOLD-RELATED"/>
    <property type="match status" value="1"/>
</dbReference>
<dbReference type="InterPro" id="IPR016024">
    <property type="entry name" value="ARM-type_fold"/>
</dbReference>
<evidence type="ECO:0000313" key="4">
    <source>
        <dbReference type="EMBL" id="CAF3753076.1"/>
    </source>
</evidence>
<evidence type="ECO:0000313" key="3">
    <source>
        <dbReference type="EMBL" id="CAF1072492.1"/>
    </source>
</evidence>
<proteinExistence type="predicted"/>
<dbReference type="Gene3D" id="1.25.10.10">
    <property type="entry name" value="Leucine-rich Repeat Variant"/>
    <property type="match status" value="1"/>
</dbReference>
<dbReference type="Gene3D" id="3.40.50.10140">
    <property type="entry name" value="Toll/interleukin-1 receptor homology (TIR) domain"/>
    <property type="match status" value="1"/>
</dbReference>
<evidence type="ECO:0000256" key="1">
    <source>
        <dbReference type="SAM" id="MobiDB-lite"/>
    </source>
</evidence>
<dbReference type="AlphaFoldDB" id="A0A814LYE9"/>
<dbReference type="Proteomes" id="UP000663845">
    <property type="component" value="Unassembled WGS sequence"/>
</dbReference>
<dbReference type="GO" id="GO:0007165">
    <property type="term" value="P:signal transduction"/>
    <property type="evidence" value="ECO:0007669"/>
    <property type="project" value="InterPro"/>
</dbReference>
<reference evidence="3" key="1">
    <citation type="submission" date="2021-02" db="EMBL/GenBank/DDBJ databases">
        <authorList>
            <person name="Nowell W R."/>
        </authorList>
    </citation>
    <scope>NUCLEOTIDE SEQUENCE</scope>
</reference>
<organism evidence="3 5">
    <name type="scientific">Adineta steineri</name>
    <dbReference type="NCBI Taxonomy" id="433720"/>
    <lineage>
        <taxon>Eukaryota</taxon>
        <taxon>Metazoa</taxon>
        <taxon>Spiralia</taxon>
        <taxon>Gnathifera</taxon>
        <taxon>Rotifera</taxon>
        <taxon>Eurotatoria</taxon>
        <taxon>Bdelloidea</taxon>
        <taxon>Adinetida</taxon>
        <taxon>Adinetidae</taxon>
        <taxon>Adineta</taxon>
    </lineage>
</organism>
<feature type="region of interest" description="Disordered" evidence="1">
    <location>
        <begin position="629"/>
        <end position="653"/>
    </location>
</feature>
<dbReference type="PROSITE" id="PS50104">
    <property type="entry name" value="TIR"/>
    <property type="match status" value="1"/>
</dbReference>
<protein>
    <recommendedName>
        <fullName evidence="2">TIR domain-containing protein</fullName>
    </recommendedName>
</protein>